<feature type="region of interest" description="Disordered" evidence="1">
    <location>
        <begin position="54"/>
        <end position="77"/>
    </location>
</feature>
<dbReference type="AlphaFoldDB" id="R0JLB4"/>
<dbReference type="Proteomes" id="UP000296049">
    <property type="component" value="Unassembled WGS sequence"/>
</dbReference>
<evidence type="ECO:0000256" key="1">
    <source>
        <dbReference type="SAM" id="MobiDB-lite"/>
    </source>
</evidence>
<name>R0JLB4_ANAPL</name>
<accession>R0JLB4</accession>
<dbReference type="EMBL" id="KB743600">
    <property type="protein sequence ID" value="EOA97841.1"/>
    <property type="molecule type" value="Genomic_DNA"/>
</dbReference>
<feature type="non-terminal residue" evidence="2">
    <location>
        <position position="1"/>
    </location>
</feature>
<evidence type="ECO:0000313" key="2">
    <source>
        <dbReference type="EMBL" id="EOA97841.1"/>
    </source>
</evidence>
<sequence>QTGTDMELLCKASTVVFESLSCHKPLKGIYLNLLHIVTKSTSLKPRLPLAGTVSRGSRQHYLPAGVPTGPPQNPPTS</sequence>
<protein>
    <submittedName>
        <fullName evidence="2">Uncharacterized protein</fullName>
    </submittedName>
</protein>
<feature type="non-terminal residue" evidence="2">
    <location>
        <position position="77"/>
    </location>
</feature>
<feature type="compositionally biased region" description="Pro residues" evidence="1">
    <location>
        <begin position="68"/>
        <end position="77"/>
    </location>
</feature>
<keyword evidence="3" id="KW-1185">Reference proteome</keyword>
<gene>
    <name evidence="2" type="ORF">Anapl_13975</name>
</gene>
<reference evidence="3" key="1">
    <citation type="journal article" date="2013" name="Nat. Genet.">
        <title>The duck genome and transcriptome provide insight into an avian influenza virus reservoir species.</title>
        <authorList>
            <person name="Huang Y."/>
            <person name="Li Y."/>
            <person name="Burt D.W."/>
            <person name="Chen H."/>
            <person name="Zhang Y."/>
            <person name="Qian W."/>
            <person name="Kim H."/>
            <person name="Gan S."/>
            <person name="Zhao Y."/>
            <person name="Li J."/>
            <person name="Yi K."/>
            <person name="Feng H."/>
            <person name="Zhu P."/>
            <person name="Li B."/>
            <person name="Liu Q."/>
            <person name="Fairley S."/>
            <person name="Magor K.E."/>
            <person name="Du Z."/>
            <person name="Hu X."/>
            <person name="Goodman L."/>
            <person name="Tafer H."/>
            <person name="Vignal A."/>
            <person name="Lee T."/>
            <person name="Kim K.W."/>
            <person name="Sheng Z."/>
            <person name="An Y."/>
            <person name="Searle S."/>
            <person name="Herrero J."/>
            <person name="Groenen M.A."/>
            <person name="Crooijmans R.P."/>
            <person name="Faraut T."/>
            <person name="Cai Q."/>
            <person name="Webster R.G."/>
            <person name="Aldridge J.R."/>
            <person name="Warren W.C."/>
            <person name="Bartschat S."/>
            <person name="Kehr S."/>
            <person name="Marz M."/>
            <person name="Stadler P.F."/>
            <person name="Smith J."/>
            <person name="Kraus R.H."/>
            <person name="Zhao Y."/>
            <person name="Ren L."/>
            <person name="Fei J."/>
            <person name="Morisson M."/>
            <person name="Kaiser P."/>
            <person name="Griffin D.K."/>
            <person name="Rao M."/>
            <person name="Pitel F."/>
            <person name="Wang J."/>
            <person name="Li N."/>
        </authorList>
    </citation>
    <scope>NUCLEOTIDE SEQUENCE [LARGE SCALE GENOMIC DNA]</scope>
</reference>
<organism evidence="2 3">
    <name type="scientific">Anas platyrhynchos</name>
    <name type="common">Mallard</name>
    <name type="synonym">Anas boschas</name>
    <dbReference type="NCBI Taxonomy" id="8839"/>
    <lineage>
        <taxon>Eukaryota</taxon>
        <taxon>Metazoa</taxon>
        <taxon>Chordata</taxon>
        <taxon>Craniata</taxon>
        <taxon>Vertebrata</taxon>
        <taxon>Euteleostomi</taxon>
        <taxon>Archelosauria</taxon>
        <taxon>Archosauria</taxon>
        <taxon>Dinosauria</taxon>
        <taxon>Saurischia</taxon>
        <taxon>Theropoda</taxon>
        <taxon>Coelurosauria</taxon>
        <taxon>Aves</taxon>
        <taxon>Neognathae</taxon>
        <taxon>Galloanserae</taxon>
        <taxon>Anseriformes</taxon>
        <taxon>Anatidae</taxon>
        <taxon>Anatinae</taxon>
        <taxon>Anas</taxon>
    </lineage>
</organism>
<proteinExistence type="predicted"/>
<evidence type="ECO:0000313" key="3">
    <source>
        <dbReference type="Proteomes" id="UP000296049"/>
    </source>
</evidence>